<feature type="non-terminal residue" evidence="2">
    <location>
        <position position="1"/>
    </location>
</feature>
<sequence>FFYPKADSDPKAGEPWADAESPAVEREVSWTRGDMEDTFTEYDVLVNGELQEYPLEFASATRASWETALASVALHTGENRIEIVATKKTDGPMLQTLQLKIPENATYFDFVSTAYIPGLGKRDKEQFKEEKMLKYQQSIADRGKAVSKLDGLLSFDELTAVKNTKGAFTETQNTVFDPAIGGSPPRDSSRPVLEAVEEPETPTSTKNGGAKDVDLSPGTRASMVGGNLKEMYQVVKIGLKGYKNPTTLNIRVKANQQPGSHHSYLLPEGVFPGANSHVRYIIPLHASVDDIISIPLVVVARPSSSVSPLVGTAALADVTEDEEDVKSSGDHYPDLTWKELLKNKAMHDVLFQNSASWECTTFQDPLWDSYLWHRGDFQKDIKIATLQTMGVTKLAKNTKNLPSKYLTDAAPSTTDKTFGDMLDNFVSTNLLRFIGHLAVLRLMGQNFYKIHIANTKIKRVKLGLGVFTASAGELINFEMTQQNLVRFIQHWKLPVATTLDGVDIDIVNLAHATPGGMKVKTPFKYKRNPKALLENIMDTLYIPRAPGKPFSNAGACGVYRNDVQDKQKRNVQYVGEVTCVRETPSKDDPLDLVIPSPIDDTDCPTLEFEIFFGKLVFSIYNVLTNIMERVSLFIVVFGLGVAMTGLS</sequence>
<feature type="compositionally biased region" description="Basic and acidic residues" evidence="1">
    <location>
        <begin position="1"/>
        <end position="12"/>
    </location>
</feature>
<keyword evidence="3" id="KW-1185">Reference proteome</keyword>
<proteinExistence type="predicted"/>
<feature type="region of interest" description="Disordered" evidence="1">
    <location>
        <begin position="1"/>
        <end position="25"/>
    </location>
</feature>
<dbReference type="Proteomes" id="UP001190700">
    <property type="component" value="Unassembled WGS sequence"/>
</dbReference>
<protein>
    <submittedName>
        <fullName evidence="2">Uncharacterized protein</fullName>
    </submittedName>
</protein>
<dbReference type="EMBL" id="LGRX02007421">
    <property type="protein sequence ID" value="KAK3275040.1"/>
    <property type="molecule type" value="Genomic_DNA"/>
</dbReference>
<evidence type="ECO:0000313" key="3">
    <source>
        <dbReference type="Proteomes" id="UP001190700"/>
    </source>
</evidence>
<evidence type="ECO:0000256" key="1">
    <source>
        <dbReference type="SAM" id="MobiDB-lite"/>
    </source>
</evidence>
<dbReference type="AlphaFoldDB" id="A0AAE0GBS4"/>
<name>A0AAE0GBS4_9CHLO</name>
<organism evidence="2 3">
    <name type="scientific">Cymbomonas tetramitiformis</name>
    <dbReference type="NCBI Taxonomy" id="36881"/>
    <lineage>
        <taxon>Eukaryota</taxon>
        <taxon>Viridiplantae</taxon>
        <taxon>Chlorophyta</taxon>
        <taxon>Pyramimonadophyceae</taxon>
        <taxon>Pyramimonadales</taxon>
        <taxon>Pyramimonadaceae</taxon>
        <taxon>Cymbomonas</taxon>
    </lineage>
</organism>
<comment type="caution">
    <text evidence="2">The sequence shown here is derived from an EMBL/GenBank/DDBJ whole genome shotgun (WGS) entry which is preliminary data.</text>
</comment>
<gene>
    <name evidence="2" type="ORF">CYMTET_16810</name>
</gene>
<accession>A0AAE0GBS4</accession>
<reference evidence="2 3" key="1">
    <citation type="journal article" date="2015" name="Genome Biol. Evol.">
        <title>Comparative Genomics of a Bacterivorous Green Alga Reveals Evolutionary Causalities and Consequences of Phago-Mixotrophic Mode of Nutrition.</title>
        <authorList>
            <person name="Burns J.A."/>
            <person name="Paasch A."/>
            <person name="Narechania A."/>
            <person name="Kim E."/>
        </authorList>
    </citation>
    <scope>NUCLEOTIDE SEQUENCE [LARGE SCALE GENOMIC DNA]</scope>
    <source>
        <strain evidence="2 3">PLY_AMNH</strain>
    </source>
</reference>
<evidence type="ECO:0000313" key="2">
    <source>
        <dbReference type="EMBL" id="KAK3275040.1"/>
    </source>
</evidence>
<feature type="region of interest" description="Disordered" evidence="1">
    <location>
        <begin position="175"/>
        <end position="218"/>
    </location>
</feature>